<comment type="caution">
    <text evidence="3">The sequence shown here is derived from an EMBL/GenBank/DDBJ whole genome shotgun (WGS) entry which is preliminary data.</text>
</comment>
<evidence type="ECO:0000313" key="4">
    <source>
        <dbReference type="Proteomes" id="UP000265618"/>
    </source>
</evidence>
<feature type="compositionally biased region" description="Low complexity" evidence="1">
    <location>
        <begin position="575"/>
        <end position="592"/>
    </location>
</feature>
<name>A0A9K3D7Q4_9EUKA</name>
<feature type="chain" id="PRO_5039940783" evidence="2">
    <location>
        <begin position="19"/>
        <end position="612"/>
    </location>
</feature>
<organism evidence="3 4">
    <name type="scientific">Kipferlia bialata</name>
    <dbReference type="NCBI Taxonomy" id="797122"/>
    <lineage>
        <taxon>Eukaryota</taxon>
        <taxon>Metamonada</taxon>
        <taxon>Carpediemonas-like organisms</taxon>
        <taxon>Kipferlia</taxon>
    </lineage>
</organism>
<proteinExistence type="predicted"/>
<dbReference type="AlphaFoldDB" id="A0A9K3D7Q4"/>
<feature type="compositionally biased region" description="Pro residues" evidence="1">
    <location>
        <begin position="553"/>
        <end position="574"/>
    </location>
</feature>
<evidence type="ECO:0000313" key="3">
    <source>
        <dbReference type="EMBL" id="GIQ88763.1"/>
    </source>
</evidence>
<dbReference type="Proteomes" id="UP000265618">
    <property type="component" value="Unassembled WGS sequence"/>
</dbReference>
<evidence type="ECO:0000256" key="2">
    <source>
        <dbReference type="SAM" id="SignalP"/>
    </source>
</evidence>
<feature type="compositionally biased region" description="Polar residues" evidence="1">
    <location>
        <begin position="245"/>
        <end position="255"/>
    </location>
</feature>
<protein>
    <submittedName>
        <fullName evidence="3">Uncharacterized protein</fullName>
    </submittedName>
</protein>
<reference evidence="3 4" key="1">
    <citation type="journal article" date="2018" name="PLoS ONE">
        <title>The draft genome of Kipferlia bialata reveals reductive genome evolution in fornicate parasites.</title>
        <authorList>
            <person name="Tanifuji G."/>
            <person name="Takabayashi S."/>
            <person name="Kume K."/>
            <person name="Takagi M."/>
            <person name="Nakayama T."/>
            <person name="Kamikawa R."/>
            <person name="Inagaki Y."/>
            <person name="Hashimoto T."/>
        </authorList>
    </citation>
    <scope>NUCLEOTIDE SEQUENCE [LARGE SCALE GENOMIC DNA]</scope>
    <source>
        <strain evidence="3">NY0173</strain>
    </source>
</reference>
<feature type="compositionally biased region" description="Pro residues" evidence="1">
    <location>
        <begin position="535"/>
        <end position="545"/>
    </location>
</feature>
<keyword evidence="4" id="KW-1185">Reference proteome</keyword>
<keyword evidence="2" id="KW-0732">Signal</keyword>
<feature type="signal peptide" evidence="2">
    <location>
        <begin position="1"/>
        <end position="18"/>
    </location>
</feature>
<accession>A0A9K3D7Q4</accession>
<gene>
    <name evidence="3" type="ORF">KIPB_011089</name>
</gene>
<evidence type="ECO:0000256" key="1">
    <source>
        <dbReference type="SAM" id="MobiDB-lite"/>
    </source>
</evidence>
<feature type="non-terminal residue" evidence="3">
    <location>
        <position position="612"/>
    </location>
</feature>
<sequence length="612" mass="65175">KPASTLLLQLLLSRVVQAYTANPKEYTLTVSDLVHLCRWDLRHCVLGHPSVAGCVELCVTSPLVTSALREMFSQTGYGKYGQAVDFSRLYPGHVSAYGQKGPIDNSLTITCRKSQSEQSYEQLCLYLAKRCRRYEGKVHSGVYLPVAGLLCECVDASMAKRSKVTLETGTAGGARVVCVPVDGDLWLDKRALTLAQALANGIRSEGTVSSPPPSVLPAECLSLSTLLKGMALTDTEGGKERETTPHQSGYKSNPVETLDGDWTPKPCIVRGAPLYSTLTTAMRQCLRPPASALPEGAASTVASGSHALVAQIEQRLMGAEGEDIPVLVDILDWNDDTLEETEDLLQTLQQCTSESAALSESIARDLAETEAVWKEEEEKKRETPPKAKAASAPVPLSLPLPVSQAVPDAPHTVNAPLPTVETPSHAASVVQSAQTGHVVNTAVAGTLQGVMQSMASLSRDRDRLEGCISTMGSVSAICAQMLSQAKDSVPMPRPLLALPPQYVPTVQTRPGSVLGFDPVSPSVPSIAVPIVPRGAPMPNPNPMPLPTQQSRPRTPPECPSPGPSQLPLPLPLPLPASLTLPQQGVPQQPVGVTYDNTTNQYLVDPSRISSKE</sequence>
<feature type="region of interest" description="Disordered" evidence="1">
    <location>
        <begin position="235"/>
        <end position="257"/>
    </location>
</feature>
<feature type="region of interest" description="Disordered" evidence="1">
    <location>
        <begin position="533"/>
        <end position="612"/>
    </location>
</feature>
<dbReference type="EMBL" id="BDIP01004362">
    <property type="protein sequence ID" value="GIQ88763.1"/>
    <property type="molecule type" value="Genomic_DNA"/>
</dbReference>